<evidence type="ECO:0000256" key="7">
    <source>
        <dbReference type="ARBA" id="ARBA00023065"/>
    </source>
</evidence>
<dbReference type="GO" id="GO:0006814">
    <property type="term" value="P:sodium ion transport"/>
    <property type="evidence" value="ECO:0007669"/>
    <property type="project" value="UniProtKB-KW"/>
</dbReference>
<organism evidence="13 14">
    <name type="scientific">Oidiodendron maius (strain Zn)</name>
    <dbReference type="NCBI Taxonomy" id="913774"/>
    <lineage>
        <taxon>Eukaryota</taxon>
        <taxon>Fungi</taxon>
        <taxon>Dikarya</taxon>
        <taxon>Ascomycota</taxon>
        <taxon>Pezizomycotina</taxon>
        <taxon>Leotiomycetes</taxon>
        <taxon>Leotiomycetes incertae sedis</taxon>
        <taxon>Myxotrichaceae</taxon>
        <taxon>Oidiodendron</taxon>
    </lineage>
</organism>
<proteinExistence type="predicted"/>
<feature type="transmembrane region" description="Helical" evidence="11">
    <location>
        <begin position="131"/>
        <end position="150"/>
    </location>
</feature>
<accession>A0A0C3CI51</accession>
<protein>
    <recommendedName>
        <fullName evidence="12">Cation/H+ exchanger transmembrane domain-containing protein</fullName>
    </recommendedName>
</protein>
<dbReference type="GO" id="GO:0015297">
    <property type="term" value="F:antiporter activity"/>
    <property type="evidence" value="ECO:0007669"/>
    <property type="project" value="UniProtKB-KW"/>
</dbReference>
<feature type="transmembrane region" description="Helical" evidence="11">
    <location>
        <begin position="382"/>
        <end position="403"/>
    </location>
</feature>
<dbReference type="STRING" id="913774.A0A0C3CI51"/>
<keyword evidence="14" id="KW-1185">Reference proteome</keyword>
<evidence type="ECO:0000256" key="11">
    <source>
        <dbReference type="SAM" id="Phobius"/>
    </source>
</evidence>
<reference evidence="13 14" key="1">
    <citation type="submission" date="2014-04" db="EMBL/GenBank/DDBJ databases">
        <authorList>
            <consortium name="DOE Joint Genome Institute"/>
            <person name="Kuo A."/>
            <person name="Martino E."/>
            <person name="Perotto S."/>
            <person name="Kohler A."/>
            <person name="Nagy L.G."/>
            <person name="Floudas D."/>
            <person name="Copeland A."/>
            <person name="Barry K.W."/>
            <person name="Cichocki N."/>
            <person name="Veneault-Fourrey C."/>
            <person name="LaButti K."/>
            <person name="Lindquist E.A."/>
            <person name="Lipzen A."/>
            <person name="Lundell T."/>
            <person name="Morin E."/>
            <person name="Murat C."/>
            <person name="Sun H."/>
            <person name="Tunlid A."/>
            <person name="Henrissat B."/>
            <person name="Grigoriev I.V."/>
            <person name="Hibbett D.S."/>
            <person name="Martin F."/>
            <person name="Nordberg H.P."/>
            <person name="Cantor M.N."/>
            <person name="Hua S.X."/>
        </authorList>
    </citation>
    <scope>NUCLEOTIDE SEQUENCE [LARGE SCALE GENOMIC DNA]</scope>
    <source>
        <strain evidence="13 14">Zn</strain>
    </source>
</reference>
<keyword evidence="5 11" id="KW-1133">Transmembrane helix</keyword>
<feature type="transmembrane region" description="Helical" evidence="11">
    <location>
        <begin position="540"/>
        <end position="563"/>
    </location>
</feature>
<dbReference type="PANTHER" id="PTHR43562">
    <property type="entry name" value="NAPA-TYPE SODIUM/HYDROGEN ANTIPORTER"/>
    <property type="match status" value="1"/>
</dbReference>
<keyword evidence="8 11" id="KW-0472">Membrane</keyword>
<name>A0A0C3CI51_OIDMZ</name>
<evidence type="ECO:0000313" key="13">
    <source>
        <dbReference type="EMBL" id="KIM98623.1"/>
    </source>
</evidence>
<keyword evidence="2" id="KW-0813">Transport</keyword>
<gene>
    <name evidence="13" type="ORF">OIDMADRAFT_31401</name>
</gene>
<dbReference type="AlphaFoldDB" id="A0A0C3CI51"/>
<dbReference type="Pfam" id="PF00999">
    <property type="entry name" value="Na_H_Exchanger"/>
    <property type="match status" value="1"/>
</dbReference>
<feature type="transmembrane region" description="Helical" evidence="11">
    <location>
        <begin position="17"/>
        <end position="33"/>
    </location>
</feature>
<dbReference type="InterPro" id="IPR038770">
    <property type="entry name" value="Na+/solute_symporter_sf"/>
</dbReference>
<dbReference type="Gene3D" id="1.20.1530.20">
    <property type="match status" value="3"/>
</dbReference>
<dbReference type="GO" id="GO:1902600">
    <property type="term" value="P:proton transmembrane transport"/>
    <property type="evidence" value="ECO:0007669"/>
    <property type="project" value="InterPro"/>
</dbReference>
<comment type="subcellular location">
    <subcellularLocation>
        <location evidence="1">Membrane</location>
        <topology evidence="1">Multi-pass membrane protein</topology>
    </subcellularLocation>
</comment>
<dbReference type="InParanoid" id="A0A0C3CI51"/>
<dbReference type="HOGENOM" id="CLU_024407_1_0_1"/>
<keyword evidence="3" id="KW-0050">Antiport</keyword>
<feature type="region of interest" description="Disordered" evidence="10">
    <location>
        <begin position="430"/>
        <end position="449"/>
    </location>
</feature>
<evidence type="ECO:0000256" key="10">
    <source>
        <dbReference type="SAM" id="MobiDB-lite"/>
    </source>
</evidence>
<dbReference type="GO" id="GO:0016020">
    <property type="term" value="C:membrane"/>
    <property type="evidence" value="ECO:0007669"/>
    <property type="project" value="UniProtKB-SubCell"/>
</dbReference>
<feature type="transmembrane region" description="Helical" evidence="11">
    <location>
        <begin position="203"/>
        <end position="223"/>
    </location>
</feature>
<feature type="transmembrane region" description="Helical" evidence="11">
    <location>
        <begin position="162"/>
        <end position="183"/>
    </location>
</feature>
<dbReference type="OrthoDB" id="1288932at2759"/>
<feature type="transmembrane region" description="Helical" evidence="11">
    <location>
        <begin position="70"/>
        <end position="87"/>
    </location>
</feature>
<feature type="transmembrane region" description="Helical" evidence="11">
    <location>
        <begin position="40"/>
        <end position="58"/>
    </location>
</feature>
<dbReference type="PANTHER" id="PTHR43562:SF3">
    <property type="entry name" value="SODIUM ION_PROTON EXCHANGER (EUROFUNG)"/>
    <property type="match status" value="1"/>
</dbReference>
<feature type="transmembrane region" description="Helical" evidence="11">
    <location>
        <begin position="494"/>
        <end position="520"/>
    </location>
</feature>
<keyword evidence="4 11" id="KW-0812">Transmembrane</keyword>
<evidence type="ECO:0000256" key="1">
    <source>
        <dbReference type="ARBA" id="ARBA00004141"/>
    </source>
</evidence>
<keyword evidence="9" id="KW-0739">Sodium transport</keyword>
<feature type="transmembrane region" description="Helical" evidence="11">
    <location>
        <begin position="243"/>
        <end position="263"/>
    </location>
</feature>
<dbReference type="InterPro" id="IPR006153">
    <property type="entry name" value="Cation/H_exchanger_TM"/>
</dbReference>
<evidence type="ECO:0000313" key="14">
    <source>
        <dbReference type="Proteomes" id="UP000054321"/>
    </source>
</evidence>
<reference evidence="14" key="2">
    <citation type="submission" date="2015-01" db="EMBL/GenBank/DDBJ databases">
        <title>Evolutionary Origins and Diversification of the Mycorrhizal Mutualists.</title>
        <authorList>
            <consortium name="DOE Joint Genome Institute"/>
            <consortium name="Mycorrhizal Genomics Consortium"/>
            <person name="Kohler A."/>
            <person name="Kuo A."/>
            <person name="Nagy L.G."/>
            <person name="Floudas D."/>
            <person name="Copeland A."/>
            <person name="Barry K.W."/>
            <person name="Cichocki N."/>
            <person name="Veneault-Fourrey C."/>
            <person name="LaButti K."/>
            <person name="Lindquist E.A."/>
            <person name="Lipzen A."/>
            <person name="Lundell T."/>
            <person name="Morin E."/>
            <person name="Murat C."/>
            <person name="Riley R."/>
            <person name="Ohm R."/>
            <person name="Sun H."/>
            <person name="Tunlid A."/>
            <person name="Henrissat B."/>
            <person name="Grigoriev I.V."/>
            <person name="Hibbett D.S."/>
            <person name="Martin F."/>
        </authorList>
    </citation>
    <scope>NUCLEOTIDE SEQUENCE [LARGE SCALE GENOMIC DNA]</scope>
    <source>
        <strain evidence="14">Zn</strain>
    </source>
</reference>
<evidence type="ECO:0000259" key="12">
    <source>
        <dbReference type="Pfam" id="PF00999"/>
    </source>
</evidence>
<keyword evidence="7" id="KW-0406">Ion transport</keyword>
<evidence type="ECO:0000256" key="6">
    <source>
        <dbReference type="ARBA" id="ARBA00023053"/>
    </source>
</evidence>
<evidence type="ECO:0000256" key="8">
    <source>
        <dbReference type="ARBA" id="ARBA00023136"/>
    </source>
</evidence>
<sequence>MSSTQVMSYLPYHEPDIVTILTQTAFLLVLNIINHVFDNLIFCGLIGQIFVGVAWGTPGGKLLSQETETVIVQLGYIGLILLVYEGGLQTRFAALKANAVLATMVALTGIAIPIALSFSLEPLASATPLQAFSAGAALCSTSLGTTFTILSTSGLSSSRLGVVLTTAAMMDDVVGLVMVQVISNLGEDSFSPITVVRPIAVSIGLGIVILTCMFIAKPVTLWFNSKVRAKQDGRVARTARNTYTPVVIHTIILLGLVTGASYAGTSNLFAAYLAGASISWWDSEFSQRTTPTNNAASTGDRNGTCTERIDEAPPHLANPAVINRSASAPNSTATLVLASTSGAATFELFYGPILHRLFKPLFFASIGFAIPLTKLFSGPVVWRGIVYTILMLFAKLATGLWLVRFSGPIFPKFVLKSKIRDLRILGRAAKKKGEKRSTNKGKETSTSQAGVMTTGNLSIQLHDVADGTPQTSANANEGRKRAQKLKAKHINRPLSLYPAAVLGTAMTARGEIGFLIASLAETTGVFSSDISREPSQPSEIYLIATWAIVLCTIIGPLIVGTLVKRIRRLDRDLVTNGGGRREEGPLGIWGVD</sequence>
<feature type="transmembrane region" description="Helical" evidence="11">
    <location>
        <begin position="99"/>
        <end position="119"/>
    </location>
</feature>
<evidence type="ECO:0000256" key="5">
    <source>
        <dbReference type="ARBA" id="ARBA00022989"/>
    </source>
</evidence>
<evidence type="ECO:0000256" key="9">
    <source>
        <dbReference type="ARBA" id="ARBA00023201"/>
    </source>
</evidence>
<feature type="domain" description="Cation/H+ exchanger transmembrane" evidence="12">
    <location>
        <begin position="35"/>
        <end position="290"/>
    </location>
</feature>
<evidence type="ECO:0000256" key="4">
    <source>
        <dbReference type="ARBA" id="ARBA00022692"/>
    </source>
</evidence>
<evidence type="ECO:0000256" key="3">
    <source>
        <dbReference type="ARBA" id="ARBA00022449"/>
    </source>
</evidence>
<dbReference type="Proteomes" id="UP000054321">
    <property type="component" value="Unassembled WGS sequence"/>
</dbReference>
<evidence type="ECO:0000256" key="2">
    <source>
        <dbReference type="ARBA" id="ARBA00022448"/>
    </source>
</evidence>
<dbReference type="EMBL" id="KN832880">
    <property type="protein sequence ID" value="KIM98623.1"/>
    <property type="molecule type" value="Genomic_DNA"/>
</dbReference>
<keyword evidence="6" id="KW-0915">Sodium</keyword>